<evidence type="ECO:0000256" key="11">
    <source>
        <dbReference type="SAM" id="MobiDB-lite"/>
    </source>
</evidence>
<feature type="region of interest" description="Disordered" evidence="11">
    <location>
        <begin position="469"/>
        <end position="503"/>
    </location>
</feature>
<evidence type="ECO:0000256" key="3">
    <source>
        <dbReference type="ARBA" id="ARBA00022771"/>
    </source>
</evidence>
<evidence type="ECO:0000256" key="10">
    <source>
        <dbReference type="PROSITE-ProRule" id="PRU00322"/>
    </source>
</evidence>
<dbReference type="Pfam" id="PF00076">
    <property type="entry name" value="RRM_1"/>
    <property type="match status" value="1"/>
</dbReference>
<evidence type="ECO:0000256" key="9">
    <source>
        <dbReference type="PROSITE-ProRule" id="PRU00176"/>
    </source>
</evidence>
<gene>
    <name evidence="14" type="ORF">KP509_19G014000</name>
</gene>
<comment type="caution">
    <text evidence="14">The sequence shown here is derived from an EMBL/GenBank/DDBJ whole genome shotgun (WGS) entry which is preliminary data.</text>
</comment>
<dbReference type="InterPro" id="IPR000504">
    <property type="entry name" value="RRM_dom"/>
</dbReference>
<evidence type="ECO:0000313" key="15">
    <source>
        <dbReference type="Proteomes" id="UP000825935"/>
    </source>
</evidence>
<evidence type="ECO:0000256" key="6">
    <source>
        <dbReference type="ARBA" id="ARBA00023242"/>
    </source>
</evidence>
<feature type="compositionally biased region" description="Gly residues" evidence="11">
    <location>
        <begin position="263"/>
        <end position="280"/>
    </location>
</feature>
<keyword evidence="4" id="KW-0862">Zinc</keyword>
<dbReference type="InterPro" id="IPR012677">
    <property type="entry name" value="Nucleotide-bd_a/b_plait_sf"/>
</dbReference>
<feature type="domain" description="RRM" evidence="12">
    <location>
        <begin position="379"/>
        <end position="470"/>
    </location>
</feature>
<feature type="compositionally biased region" description="Gly residues" evidence="11">
    <location>
        <begin position="64"/>
        <end position="74"/>
    </location>
</feature>
<dbReference type="OrthoDB" id="76445at2759"/>
<dbReference type="InterPro" id="IPR036443">
    <property type="entry name" value="Znf_RanBP2_sf"/>
</dbReference>
<feature type="domain" description="RanBP2-type" evidence="13">
    <location>
        <begin position="77"/>
        <end position="108"/>
    </location>
</feature>
<accession>A0A8T2SLQ0</accession>
<dbReference type="PROSITE" id="PS01358">
    <property type="entry name" value="ZF_RANBP2_1"/>
    <property type="match status" value="1"/>
</dbReference>
<feature type="region of interest" description="Disordered" evidence="11">
    <location>
        <begin position="1"/>
        <end position="86"/>
    </location>
</feature>
<dbReference type="PANTHER" id="PTHR12999:SF7">
    <property type="entry name" value="TRANSCRIPTION INITIATION FACTOR TFIID SUBUNIT 15B"/>
    <property type="match status" value="1"/>
</dbReference>
<dbReference type="SUPFAM" id="SSF90209">
    <property type="entry name" value="Ran binding protein zinc finger-like"/>
    <property type="match status" value="1"/>
</dbReference>
<dbReference type="PROSITE" id="PS50199">
    <property type="entry name" value="ZF_RANBP2_2"/>
    <property type="match status" value="1"/>
</dbReference>
<protein>
    <recommendedName>
        <fullName evidence="16">Transcription initiation factor TFIID subunit 15b</fullName>
    </recommendedName>
</protein>
<name>A0A8T2SLQ0_CERRI</name>
<evidence type="ECO:0000256" key="4">
    <source>
        <dbReference type="ARBA" id="ARBA00022833"/>
    </source>
</evidence>
<dbReference type="PROSITE" id="PS50102">
    <property type="entry name" value="RRM"/>
    <property type="match status" value="1"/>
</dbReference>
<evidence type="ECO:0000259" key="13">
    <source>
        <dbReference type="PROSITE" id="PS50199"/>
    </source>
</evidence>
<dbReference type="Proteomes" id="UP000825935">
    <property type="component" value="Chromosome 19"/>
</dbReference>
<evidence type="ECO:0000256" key="2">
    <source>
        <dbReference type="ARBA" id="ARBA00022723"/>
    </source>
</evidence>
<dbReference type="GO" id="GO:0008270">
    <property type="term" value="F:zinc ion binding"/>
    <property type="evidence" value="ECO:0007669"/>
    <property type="project" value="UniProtKB-KW"/>
</dbReference>
<feature type="compositionally biased region" description="Basic and acidic residues" evidence="11">
    <location>
        <begin position="339"/>
        <end position="351"/>
    </location>
</feature>
<feature type="region of interest" description="Disordered" evidence="11">
    <location>
        <begin position="105"/>
        <end position="126"/>
    </location>
</feature>
<dbReference type="GO" id="GO:0005634">
    <property type="term" value="C:nucleus"/>
    <property type="evidence" value="ECO:0007669"/>
    <property type="project" value="UniProtKB-SubCell"/>
</dbReference>
<dbReference type="Pfam" id="PF00641">
    <property type="entry name" value="Zn_ribbon_RanBP"/>
    <property type="match status" value="1"/>
</dbReference>
<evidence type="ECO:0008006" key="16">
    <source>
        <dbReference type="Google" id="ProtNLM"/>
    </source>
</evidence>
<feature type="compositionally biased region" description="Gly residues" evidence="11">
    <location>
        <begin position="235"/>
        <end position="251"/>
    </location>
</feature>
<organism evidence="14 15">
    <name type="scientific">Ceratopteris richardii</name>
    <name type="common">Triangle waterfern</name>
    <dbReference type="NCBI Taxonomy" id="49495"/>
    <lineage>
        <taxon>Eukaryota</taxon>
        <taxon>Viridiplantae</taxon>
        <taxon>Streptophyta</taxon>
        <taxon>Embryophyta</taxon>
        <taxon>Tracheophyta</taxon>
        <taxon>Polypodiopsida</taxon>
        <taxon>Polypodiidae</taxon>
        <taxon>Polypodiales</taxon>
        <taxon>Pteridineae</taxon>
        <taxon>Pteridaceae</taxon>
        <taxon>Parkerioideae</taxon>
        <taxon>Ceratopteris</taxon>
    </lineage>
</organism>
<reference evidence="14" key="1">
    <citation type="submission" date="2021-08" db="EMBL/GenBank/DDBJ databases">
        <title>WGS assembly of Ceratopteris richardii.</title>
        <authorList>
            <person name="Marchant D.B."/>
            <person name="Chen G."/>
            <person name="Jenkins J."/>
            <person name="Shu S."/>
            <person name="Leebens-Mack J."/>
            <person name="Grimwood J."/>
            <person name="Schmutz J."/>
            <person name="Soltis P."/>
            <person name="Soltis D."/>
            <person name="Chen Z.-H."/>
        </authorList>
    </citation>
    <scope>NUCLEOTIDE SEQUENCE</scope>
    <source>
        <strain evidence="14">Whitten #5841</strain>
        <tissue evidence="14">Leaf</tissue>
    </source>
</reference>
<evidence type="ECO:0000313" key="14">
    <source>
        <dbReference type="EMBL" id="KAH7351783.1"/>
    </source>
</evidence>
<evidence type="ECO:0000256" key="8">
    <source>
        <dbReference type="ARBA" id="ARBA00061442"/>
    </source>
</evidence>
<dbReference type="EMBL" id="CM035424">
    <property type="protein sequence ID" value="KAH7351783.1"/>
    <property type="molecule type" value="Genomic_DNA"/>
</dbReference>
<dbReference type="OMA" id="YKNFGGS"/>
<dbReference type="InterPro" id="IPR001876">
    <property type="entry name" value="Znf_RanBP2"/>
</dbReference>
<sequence length="503" mass="50769">MSGPYDPQMASGGLPADDGGRSYHGSEGDVAGSRSYGSSHGGRGGGYGGGGGGYGGGNRDRRGGSGGGGGGRGGGQREGDWVCPSSSCGNVNFARRVECNKCGAQKPGGAGQSAGPPNTGYGGGGGGNRGFRGGGYGGGGGGDVYEGQGGGYKSQGGPQGTQGGYTGGNEYGNQAPMPGVYGYGGSGQAQGNYTASGNMYGGQSAPPRADYGGQYQGGGRGGRGEYDGDSRGNRGGDYGGDSRGSRGGDYGGDNRSNKDYGGNRRGGFGGDGRGGRGGFSGDNRGNRGEYGGGYTQGDARNRGQGGYESYGPSGQSDKQGDTRSRGQGGYDSYGPSGQSDKRGDNGIDDVRSGGQFGGGSDTVKVKQCDENCNETCDNARIYISGLPLDTTIDELRELFGGIGQVARIKQKRGYKDQWPWNIKLYTDTAGQNKGDAVLVYEDPSAAHSAGGFFNDHILRGHQIKVGMAEKSAPRPSAGGYGQGHGGYGGPDRRFGGGHRSRPY</sequence>
<feature type="compositionally biased region" description="Gly residues" evidence="11">
    <location>
        <begin position="39"/>
        <end position="57"/>
    </location>
</feature>
<dbReference type="AlphaFoldDB" id="A0A8T2SLQ0"/>
<evidence type="ECO:0000256" key="5">
    <source>
        <dbReference type="ARBA" id="ARBA00022884"/>
    </source>
</evidence>
<feature type="compositionally biased region" description="Basic and acidic residues" evidence="11">
    <location>
        <begin position="18"/>
        <end position="27"/>
    </location>
</feature>
<feature type="compositionally biased region" description="Basic and acidic residues" evidence="11">
    <location>
        <begin position="222"/>
        <end position="234"/>
    </location>
</feature>
<keyword evidence="2" id="KW-0479">Metal-binding</keyword>
<keyword evidence="5 9" id="KW-0694">RNA-binding</keyword>
<dbReference type="InterPro" id="IPR035979">
    <property type="entry name" value="RBD_domain_sf"/>
</dbReference>
<evidence type="ECO:0000256" key="7">
    <source>
        <dbReference type="ARBA" id="ARBA00058775"/>
    </source>
</evidence>
<dbReference type="GO" id="GO:0003723">
    <property type="term" value="F:RNA binding"/>
    <property type="evidence" value="ECO:0007669"/>
    <property type="project" value="UniProtKB-UniRule"/>
</dbReference>
<dbReference type="Gene3D" id="4.10.1060.10">
    <property type="entry name" value="Zinc finger, RanBP2-type"/>
    <property type="match status" value="1"/>
</dbReference>
<dbReference type="Gene3D" id="3.30.70.330">
    <property type="match status" value="1"/>
</dbReference>
<keyword evidence="3 10" id="KW-0863">Zinc-finger</keyword>
<feature type="region of interest" description="Disordered" evidence="11">
    <location>
        <begin position="147"/>
        <end position="364"/>
    </location>
</feature>
<proteinExistence type="inferred from homology"/>
<feature type="compositionally biased region" description="Gly residues" evidence="11">
    <location>
        <begin position="147"/>
        <end position="170"/>
    </location>
</feature>
<comment type="subcellular location">
    <subcellularLocation>
        <location evidence="1">Nucleus</location>
    </subcellularLocation>
</comment>
<comment type="function">
    <text evidence="7">TAFs are components of the transcription factor IID (TFIID) complex that is essential for mediating regulation of RNA polymerase transcription.</text>
</comment>
<comment type="similarity">
    <text evidence="8">Belongs to the TAF15 family.</text>
</comment>
<evidence type="ECO:0000259" key="12">
    <source>
        <dbReference type="PROSITE" id="PS50102"/>
    </source>
</evidence>
<evidence type="ECO:0000256" key="1">
    <source>
        <dbReference type="ARBA" id="ARBA00004123"/>
    </source>
</evidence>
<dbReference type="SMART" id="SM00360">
    <property type="entry name" value="RRM"/>
    <property type="match status" value="1"/>
</dbReference>
<keyword evidence="15" id="KW-1185">Reference proteome</keyword>
<dbReference type="SMART" id="SM00547">
    <property type="entry name" value="ZnF_RBZ"/>
    <property type="match status" value="1"/>
</dbReference>
<keyword evidence="6" id="KW-0539">Nucleus</keyword>
<feature type="compositionally biased region" description="Gly residues" evidence="11">
    <location>
        <begin position="478"/>
        <end position="489"/>
    </location>
</feature>
<dbReference type="FunFam" id="4.10.1060.10:FF:000008">
    <property type="entry name" value="TATA-binding protein-associated factor 2N isoform X1"/>
    <property type="match status" value="1"/>
</dbReference>
<dbReference type="PANTHER" id="PTHR12999">
    <property type="entry name" value="ZINC FINGER RAN-BINDING DOMAIN-CONTAINING PROTEIN 2 ZRANB2-RELATED"/>
    <property type="match status" value="1"/>
</dbReference>
<dbReference type="SUPFAM" id="SSF54928">
    <property type="entry name" value="RNA-binding domain, RBD"/>
    <property type="match status" value="1"/>
</dbReference>